<keyword evidence="1" id="KW-0479">Metal-binding</keyword>
<dbReference type="InterPro" id="IPR052721">
    <property type="entry name" value="ET_Amicyanin"/>
</dbReference>
<dbReference type="GO" id="GO:0005509">
    <property type="term" value="F:calcium ion binding"/>
    <property type="evidence" value="ECO:0007669"/>
    <property type="project" value="InterPro"/>
</dbReference>
<keyword evidence="2" id="KW-0186">Copper</keyword>
<evidence type="ECO:0000256" key="1">
    <source>
        <dbReference type="ARBA" id="ARBA00022723"/>
    </source>
</evidence>
<feature type="transmembrane region" description="Helical" evidence="3">
    <location>
        <begin position="6"/>
        <end position="26"/>
    </location>
</feature>
<keyword evidence="6" id="KW-1185">Reference proteome</keyword>
<keyword evidence="3" id="KW-0812">Transmembrane</keyword>
<proteinExistence type="predicted"/>
<dbReference type="SMART" id="SM00727">
    <property type="entry name" value="STI1"/>
    <property type="match status" value="2"/>
</dbReference>
<dbReference type="PANTHER" id="PTHR36507">
    <property type="entry name" value="BLL1555 PROTEIN"/>
    <property type="match status" value="1"/>
</dbReference>
<name>A0A128A2F6_9ARCH</name>
<accession>A0A128A2F6</accession>
<dbReference type="Pfam" id="PF00127">
    <property type="entry name" value="Copper-bind"/>
    <property type="match status" value="1"/>
</dbReference>
<dbReference type="CDD" id="cd13921">
    <property type="entry name" value="Amicyanin"/>
    <property type="match status" value="1"/>
</dbReference>
<feature type="domain" description="STI1" evidence="4">
    <location>
        <begin position="38"/>
        <end position="81"/>
    </location>
</feature>
<protein>
    <submittedName>
        <fullName evidence="5">Blue (Type1) copper domain-containing protein</fullName>
    </submittedName>
</protein>
<dbReference type="Gene3D" id="2.60.40.420">
    <property type="entry name" value="Cupredoxins - blue copper proteins"/>
    <property type="match status" value="1"/>
</dbReference>
<keyword evidence="3" id="KW-0472">Membrane</keyword>
<reference evidence="6" key="1">
    <citation type="submission" date="2015-10" db="EMBL/GenBank/DDBJ databases">
        <authorList>
            <person name="Lehtovirta-Morley L.E."/>
            <person name="Vieille C."/>
        </authorList>
    </citation>
    <scope>NUCLEOTIDE SEQUENCE [LARGE SCALE GENOMIC DNA]</scope>
</reference>
<dbReference type="GO" id="GO:0009055">
    <property type="term" value="F:electron transfer activity"/>
    <property type="evidence" value="ECO:0007669"/>
    <property type="project" value="InterPro"/>
</dbReference>
<dbReference type="GO" id="GO:0005507">
    <property type="term" value="F:copper ion binding"/>
    <property type="evidence" value="ECO:0007669"/>
    <property type="project" value="InterPro"/>
</dbReference>
<organism evidence="5 6">
    <name type="scientific">Nitrosotalea devaniterrae</name>
    <dbReference type="NCBI Taxonomy" id="1078905"/>
    <lineage>
        <taxon>Archaea</taxon>
        <taxon>Nitrososphaerota</taxon>
        <taxon>Nitrososphaeria</taxon>
        <taxon>Nitrosotaleales</taxon>
        <taxon>Nitrosotaleaceae</taxon>
        <taxon>Nitrosotalea</taxon>
    </lineage>
</organism>
<evidence type="ECO:0000313" key="5">
    <source>
        <dbReference type="EMBL" id="CUR51545.1"/>
    </source>
</evidence>
<evidence type="ECO:0000259" key="4">
    <source>
        <dbReference type="SMART" id="SM00727"/>
    </source>
</evidence>
<dbReference type="Proteomes" id="UP000196239">
    <property type="component" value="Chromosome 1"/>
</dbReference>
<dbReference type="InterPro" id="IPR006636">
    <property type="entry name" value="STI1_HS-bd"/>
</dbReference>
<dbReference type="InterPro" id="IPR000923">
    <property type="entry name" value="BlueCu_1"/>
</dbReference>
<dbReference type="InterPro" id="IPR008972">
    <property type="entry name" value="Cupredoxin"/>
</dbReference>
<dbReference type="PANTHER" id="PTHR36507:SF1">
    <property type="entry name" value="BLL1555 PROTEIN"/>
    <property type="match status" value="1"/>
</dbReference>
<feature type="domain" description="STI1" evidence="4">
    <location>
        <begin position="106"/>
        <end position="149"/>
    </location>
</feature>
<dbReference type="SUPFAM" id="SSF63887">
    <property type="entry name" value="P-domain of calnexin/calreticulin"/>
    <property type="match status" value="1"/>
</dbReference>
<evidence type="ECO:0000313" key="6">
    <source>
        <dbReference type="Proteomes" id="UP000196239"/>
    </source>
</evidence>
<dbReference type="KEGG" id="ndv:NDEV_0780"/>
<keyword evidence="3" id="KW-1133">Transmembrane helix</keyword>
<dbReference type="InterPro" id="IPR035668">
    <property type="entry name" value="Amicyanin"/>
</dbReference>
<dbReference type="EMBL" id="LN890280">
    <property type="protein sequence ID" value="CUR51545.1"/>
    <property type="molecule type" value="Genomic_DNA"/>
</dbReference>
<dbReference type="AlphaFoldDB" id="A0A128A2F6"/>
<sequence>MVNLYVWIGIVVGVLIAGIGIGYSVFINTYNPYSMMGNPTMFNQMMGNNPQFTGQYMGYMMQNPQYMNQWMNQNPQYVGQWMGTMMSDPHLRQQMFNYMSQNQTYTNWMMNNPQYLNQWMTQMMSNPNFRQQYMGPWVMMQNPRYMGSMMNQWYGQSPTQGNYTSSPIKTDQVSIAKDSWGYNTTLTYVPQIIQVSQGTSVTWTNNDYVVHTVTDVGGKFDSQLIQPQDTWKYTFDTKGTYNYFCTLHPWMKGTVLVQ</sequence>
<gene>
    <name evidence="5" type="ORF">NDEV_0780</name>
</gene>
<dbReference type="InterPro" id="IPR009033">
    <property type="entry name" value="Calreticulin/calnexin_P_dom_sf"/>
</dbReference>
<dbReference type="SUPFAM" id="SSF49503">
    <property type="entry name" value="Cupredoxins"/>
    <property type="match status" value="1"/>
</dbReference>
<evidence type="ECO:0000256" key="3">
    <source>
        <dbReference type="SAM" id="Phobius"/>
    </source>
</evidence>
<evidence type="ECO:0000256" key="2">
    <source>
        <dbReference type="ARBA" id="ARBA00023008"/>
    </source>
</evidence>